<dbReference type="EMBL" id="JAZAVJ010000180">
    <property type="protein sequence ID" value="KAK7408610.1"/>
    <property type="molecule type" value="Genomic_DNA"/>
</dbReference>
<organism evidence="1 2">
    <name type="scientific">Neonectria punicea</name>
    <dbReference type="NCBI Taxonomy" id="979145"/>
    <lineage>
        <taxon>Eukaryota</taxon>
        <taxon>Fungi</taxon>
        <taxon>Dikarya</taxon>
        <taxon>Ascomycota</taxon>
        <taxon>Pezizomycotina</taxon>
        <taxon>Sordariomycetes</taxon>
        <taxon>Hypocreomycetidae</taxon>
        <taxon>Hypocreales</taxon>
        <taxon>Nectriaceae</taxon>
        <taxon>Neonectria</taxon>
    </lineage>
</organism>
<proteinExistence type="predicted"/>
<evidence type="ECO:0008006" key="3">
    <source>
        <dbReference type="Google" id="ProtNLM"/>
    </source>
</evidence>
<dbReference type="Gene3D" id="1.25.40.20">
    <property type="entry name" value="Ankyrin repeat-containing domain"/>
    <property type="match status" value="1"/>
</dbReference>
<accession>A0ABR1GT81</accession>
<keyword evidence="2" id="KW-1185">Reference proteome</keyword>
<comment type="caution">
    <text evidence="1">The sequence shown here is derived from an EMBL/GenBank/DDBJ whole genome shotgun (WGS) entry which is preliminary data.</text>
</comment>
<protein>
    <recommendedName>
        <fullName evidence="3">Ankyrin repeat protein</fullName>
    </recommendedName>
</protein>
<sequence>MNLNDLRRKTPFFKLAQDFMLANAEVLQRAGGKYDQAAWMEHLSSSGTETTLCESRNALHGNSRDAPPKMIDLLVNGRYEHILRHTQLQPLQRARQGGLAPGAVELTRHCRRYSPVTDALRHGHVGTVRALVALYLQSEPRHDAVQSILHHLADTWPDTWERNSERQYNRDNGFLYLADMSERLACLFLIATAPAHAHVCLGQHAQPLRAAVDAVHTPFAATLGFFLEHHLQTDIMDLEHWRVLRWADQKNHAPIADLLRSRGATIPDDSPA</sequence>
<reference evidence="1 2" key="1">
    <citation type="journal article" date="2025" name="Microbiol. Resour. Announc.">
        <title>Draft genome sequences for Neonectria magnoliae and Neonectria punicea, canker pathogens of Liriodendron tulipifera and Acer saccharum in West Virginia.</title>
        <authorList>
            <person name="Petronek H.M."/>
            <person name="Kasson M.T."/>
            <person name="Metheny A.M."/>
            <person name="Stauder C.M."/>
            <person name="Lovett B."/>
            <person name="Lynch S.C."/>
            <person name="Garnas J.R."/>
            <person name="Kasson L.R."/>
            <person name="Stajich J.E."/>
        </authorList>
    </citation>
    <scope>NUCLEOTIDE SEQUENCE [LARGE SCALE GENOMIC DNA]</scope>
    <source>
        <strain evidence="1 2">NRRL 64653</strain>
    </source>
</reference>
<evidence type="ECO:0000313" key="1">
    <source>
        <dbReference type="EMBL" id="KAK7408610.1"/>
    </source>
</evidence>
<name>A0ABR1GT81_9HYPO</name>
<evidence type="ECO:0000313" key="2">
    <source>
        <dbReference type="Proteomes" id="UP001498476"/>
    </source>
</evidence>
<gene>
    <name evidence="1" type="ORF">QQX98_009212</name>
</gene>
<dbReference type="Proteomes" id="UP001498476">
    <property type="component" value="Unassembled WGS sequence"/>
</dbReference>
<dbReference type="InterPro" id="IPR036770">
    <property type="entry name" value="Ankyrin_rpt-contain_sf"/>
</dbReference>
<dbReference type="SUPFAM" id="SSF48403">
    <property type="entry name" value="Ankyrin repeat"/>
    <property type="match status" value="1"/>
</dbReference>